<accession>A0A9P6T3Q3</accession>
<organism evidence="2 3">
    <name type="scientific">Entomortierella chlamydospora</name>
    <dbReference type="NCBI Taxonomy" id="101097"/>
    <lineage>
        <taxon>Eukaryota</taxon>
        <taxon>Fungi</taxon>
        <taxon>Fungi incertae sedis</taxon>
        <taxon>Mucoromycota</taxon>
        <taxon>Mortierellomycotina</taxon>
        <taxon>Mortierellomycetes</taxon>
        <taxon>Mortierellales</taxon>
        <taxon>Mortierellaceae</taxon>
        <taxon>Entomortierella</taxon>
    </lineage>
</organism>
<comment type="caution">
    <text evidence="2">The sequence shown here is derived from an EMBL/GenBank/DDBJ whole genome shotgun (WGS) entry which is preliminary data.</text>
</comment>
<feature type="region of interest" description="Disordered" evidence="1">
    <location>
        <begin position="1"/>
        <end position="49"/>
    </location>
</feature>
<dbReference type="EMBL" id="JAAAID010000158">
    <property type="protein sequence ID" value="KAG0021445.1"/>
    <property type="molecule type" value="Genomic_DNA"/>
</dbReference>
<name>A0A9P6T3Q3_9FUNG</name>
<proteinExistence type="predicted"/>
<dbReference type="Proteomes" id="UP000703661">
    <property type="component" value="Unassembled WGS sequence"/>
</dbReference>
<evidence type="ECO:0000313" key="2">
    <source>
        <dbReference type="EMBL" id="KAG0021445.1"/>
    </source>
</evidence>
<keyword evidence="3" id="KW-1185">Reference proteome</keyword>
<sequence length="269" mass="30112">MNKSITDSPFDGAEVSAPRPTQDVMEVNTNTALAPPAQPLSQPLPRGSKGDRVRQLNLILASVRDQQMDIAEERLSVVLDQELRMDEETLTPEDKLQLEERLNDIEEVLTSLQSIACPPPILGTGSHPGLLPFVPSPYENNKRQLIKADMPKLKDIAQITSMRRRKKESYCRYADRIQYYTHCYGVQDNNDHVLGSLLKPVEEIQNELISLPLSGGFVGPFGSEDYDEIDDQSASTKLKNKNGSRSKSSKKAKVDRNNRTAGKVRRLVQ</sequence>
<evidence type="ECO:0000313" key="3">
    <source>
        <dbReference type="Proteomes" id="UP000703661"/>
    </source>
</evidence>
<feature type="compositionally biased region" description="Basic residues" evidence="1">
    <location>
        <begin position="238"/>
        <end position="251"/>
    </location>
</feature>
<evidence type="ECO:0000256" key="1">
    <source>
        <dbReference type="SAM" id="MobiDB-lite"/>
    </source>
</evidence>
<reference evidence="2" key="1">
    <citation type="journal article" date="2020" name="Fungal Divers.">
        <title>Resolving the Mortierellaceae phylogeny through synthesis of multi-gene phylogenetics and phylogenomics.</title>
        <authorList>
            <person name="Vandepol N."/>
            <person name="Liber J."/>
            <person name="Desiro A."/>
            <person name="Na H."/>
            <person name="Kennedy M."/>
            <person name="Barry K."/>
            <person name="Grigoriev I.V."/>
            <person name="Miller A.N."/>
            <person name="O'Donnell K."/>
            <person name="Stajich J.E."/>
            <person name="Bonito G."/>
        </authorList>
    </citation>
    <scope>NUCLEOTIDE SEQUENCE</scope>
    <source>
        <strain evidence="2">NRRL 2769</strain>
    </source>
</reference>
<dbReference type="AlphaFoldDB" id="A0A9P6T3Q3"/>
<protein>
    <submittedName>
        <fullName evidence="2">Uncharacterized protein</fullName>
    </submittedName>
</protein>
<gene>
    <name evidence="2" type="ORF">BGZ80_002362</name>
</gene>
<feature type="region of interest" description="Disordered" evidence="1">
    <location>
        <begin position="230"/>
        <end position="269"/>
    </location>
</feature>
<feature type="compositionally biased region" description="Low complexity" evidence="1">
    <location>
        <begin position="32"/>
        <end position="45"/>
    </location>
</feature>